<protein>
    <submittedName>
        <fullName evidence="1">Uncharacterized protein</fullName>
    </submittedName>
</protein>
<name>A0ACB8A0I5_9AGAM</name>
<comment type="caution">
    <text evidence="1">The sequence shown here is derived from an EMBL/GenBank/DDBJ whole genome shotgun (WGS) entry which is preliminary data.</text>
</comment>
<evidence type="ECO:0000313" key="1">
    <source>
        <dbReference type="EMBL" id="KAH7906939.1"/>
    </source>
</evidence>
<dbReference type="Proteomes" id="UP000790377">
    <property type="component" value="Unassembled WGS sequence"/>
</dbReference>
<feature type="non-terminal residue" evidence="1">
    <location>
        <position position="1"/>
    </location>
</feature>
<reference evidence="1" key="1">
    <citation type="journal article" date="2021" name="New Phytol.">
        <title>Evolutionary innovations through gain and loss of genes in the ectomycorrhizal Boletales.</title>
        <authorList>
            <person name="Wu G."/>
            <person name="Miyauchi S."/>
            <person name="Morin E."/>
            <person name="Kuo A."/>
            <person name="Drula E."/>
            <person name="Varga T."/>
            <person name="Kohler A."/>
            <person name="Feng B."/>
            <person name="Cao Y."/>
            <person name="Lipzen A."/>
            <person name="Daum C."/>
            <person name="Hundley H."/>
            <person name="Pangilinan J."/>
            <person name="Johnson J."/>
            <person name="Barry K."/>
            <person name="LaButti K."/>
            <person name="Ng V."/>
            <person name="Ahrendt S."/>
            <person name="Min B."/>
            <person name="Choi I.G."/>
            <person name="Park H."/>
            <person name="Plett J.M."/>
            <person name="Magnuson J."/>
            <person name="Spatafora J.W."/>
            <person name="Nagy L.G."/>
            <person name="Henrissat B."/>
            <person name="Grigoriev I.V."/>
            <person name="Yang Z.L."/>
            <person name="Xu J."/>
            <person name="Martin F.M."/>
        </authorList>
    </citation>
    <scope>NUCLEOTIDE SEQUENCE</scope>
    <source>
        <strain evidence="1">ATCC 28755</strain>
    </source>
</reference>
<organism evidence="1 2">
    <name type="scientific">Hygrophoropsis aurantiaca</name>
    <dbReference type="NCBI Taxonomy" id="72124"/>
    <lineage>
        <taxon>Eukaryota</taxon>
        <taxon>Fungi</taxon>
        <taxon>Dikarya</taxon>
        <taxon>Basidiomycota</taxon>
        <taxon>Agaricomycotina</taxon>
        <taxon>Agaricomycetes</taxon>
        <taxon>Agaricomycetidae</taxon>
        <taxon>Boletales</taxon>
        <taxon>Coniophorineae</taxon>
        <taxon>Hygrophoropsidaceae</taxon>
        <taxon>Hygrophoropsis</taxon>
    </lineage>
</organism>
<evidence type="ECO:0000313" key="2">
    <source>
        <dbReference type="Proteomes" id="UP000790377"/>
    </source>
</evidence>
<dbReference type="EMBL" id="MU267958">
    <property type="protein sequence ID" value="KAH7906939.1"/>
    <property type="molecule type" value="Genomic_DNA"/>
</dbReference>
<proteinExistence type="predicted"/>
<keyword evidence="2" id="KW-1185">Reference proteome</keyword>
<accession>A0ACB8A0I5</accession>
<sequence>ALSSRRSSASSSYQQSGRQLSRVTVPTSNEKVQVTPPFKPEPMEAGASISPLATTRRLPVASPPGITRSISGSSDRFPTISSSLSSSVSPSSIPELSDYHFNTSVMSQPRTLIMSQITTPPTPISPGNTTPSGYGRPSVPGFSLLSADIARHAQSPNSTHESLDLSSGDMDDDLKFAIELSLAEARSRGDLV</sequence>
<gene>
    <name evidence="1" type="ORF">BJ138DRAFT_1161419</name>
</gene>